<reference evidence="1" key="1">
    <citation type="journal article" date="2021" name="PeerJ">
        <title>Extensive microbial diversity within the chicken gut microbiome revealed by metagenomics and culture.</title>
        <authorList>
            <person name="Gilroy R."/>
            <person name="Ravi A."/>
            <person name="Getino M."/>
            <person name="Pursley I."/>
            <person name="Horton D.L."/>
            <person name="Alikhan N.F."/>
            <person name="Baker D."/>
            <person name="Gharbi K."/>
            <person name="Hall N."/>
            <person name="Watson M."/>
            <person name="Adriaenssens E.M."/>
            <person name="Foster-Nyarko E."/>
            <person name="Jarju S."/>
            <person name="Secka A."/>
            <person name="Antonio M."/>
            <person name="Oren A."/>
            <person name="Chaudhuri R.R."/>
            <person name="La Ragione R."/>
            <person name="Hildebrand F."/>
            <person name="Pallen M.J."/>
        </authorList>
    </citation>
    <scope>NUCLEOTIDE SEQUENCE</scope>
    <source>
        <strain evidence="1">1719</strain>
    </source>
</reference>
<accession>A0A9D1WA33</accession>
<evidence type="ECO:0000313" key="1">
    <source>
        <dbReference type="EMBL" id="HIX55174.1"/>
    </source>
</evidence>
<dbReference type="AlphaFoldDB" id="A0A9D1WA33"/>
<organism evidence="1 2">
    <name type="scientific">Candidatus Sphingobacterium stercoripullorum</name>
    <dbReference type="NCBI Taxonomy" id="2838759"/>
    <lineage>
        <taxon>Bacteria</taxon>
        <taxon>Pseudomonadati</taxon>
        <taxon>Bacteroidota</taxon>
        <taxon>Sphingobacteriia</taxon>
        <taxon>Sphingobacteriales</taxon>
        <taxon>Sphingobacteriaceae</taxon>
        <taxon>Sphingobacterium</taxon>
    </lineage>
</organism>
<reference evidence="1" key="2">
    <citation type="submission" date="2021-04" db="EMBL/GenBank/DDBJ databases">
        <authorList>
            <person name="Gilroy R."/>
        </authorList>
    </citation>
    <scope>NUCLEOTIDE SEQUENCE</scope>
    <source>
        <strain evidence="1">1719</strain>
    </source>
</reference>
<dbReference type="Proteomes" id="UP000824156">
    <property type="component" value="Unassembled WGS sequence"/>
</dbReference>
<name>A0A9D1WA33_9SPHI</name>
<comment type="caution">
    <text evidence="1">The sequence shown here is derived from an EMBL/GenBank/DDBJ whole genome shotgun (WGS) entry which is preliminary data.</text>
</comment>
<gene>
    <name evidence="1" type="ORF">H9853_09110</name>
</gene>
<evidence type="ECO:0000313" key="2">
    <source>
        <dbReference type="Proteomes" id="UP000824156"/>
    </source>
</evidence>
<protein>
    <submittedName>
        <fullName evidence="1">Uncharacterized protein</fullName>
    </submittedName>
</protein>
<proteinExistence type="predicted"/>
<sequence length="350" mass="41749">MKKSQIVDVRISRKKPIYPIGPGLRKYLRMYQREQRFPLSYKHLLNFQETAPVLDKYGEDTLWETPIYAPHVQHELYEALKIVYARLKASGNTRIVEHKIIDRIEFCAFGNTQPFRVRIINRLNDVYDYFYVKKADASRIYGLELEQIVSPNSVNYMVFEDTLIEEHIVGIPGDVFTQKYMNHPDYNKTRIAKEFVKFNERCIITLLGDMRAYNFVVQITPDFDDFQFRIRAIDFDQQFYEGNPKVYMPQFFKENYPYVALSIDHLNEKTVLQYQQEERSSIVQRVRSERHRIADLRDASKLQELSSIENIERLKRGYAKFYHNKSYNKCQTMTDIIELNVKNVIRQVKS</sequence>
<dbReference type="EMBL" id="DXEZ01000249">
    <property type="protein sequence ID" value="HIX55174.1"/>
    <property type="molecule type" value="Genomic_DNA"/>
</dbReference>